<dbReference type="KEGG" id="amer:121591002"/>
<evidence type="ECO:0000256" key="2">
    <source>
        <dbReference type="ARBA" id="ARBA00010663"/>
    </source>
</evidence>
<evidence type="ECO:0000313" key="14">
    <source>
        <dbReference type="Proteomes" id="UP000075903"/>
    </source>
</evidence>
<dbReference type="PRINTS" id="PR00237">
    <property type="entry name" value="GPCRRHODOPSN"/>
</dbReference>
<dbReference type="STRING" id="30066.A0A182VN76"/>
<reference evidence="13" key="1">
    <citation type="submission" date="2020-05" db="UniProtKB">
        <authorList>
            <consortium name="EnsemblMetazoa"/>
        </authorList>
    </citation>
    <scope>IDENTIFICATION</scope>
    <source>
        <strain evidence="13">MAF</strain>
    </source>
</reference>
<feature type="compositionally biased region" description="Polar residues" evidence="10">
    <location>
        <begin position="446"/>
        <end position="463"/>
    </location>
</feature>
<evidence type="ECO:0000256" key="1">
    <source>
        <dbReference type="ARBA" id="ARBA00004141"/>
    </source>
</evidence>
<evidence type="ECO:0000256" key="6">
    <source>
        <dbReference type="ARBA" id="ARBA00023136"/>
    </source>
</evidence>
<dbReference type="SMART" id="SM01381">
    <property type="entry name" value="7TM_GPCR_Srsx"/>
    <property type="match status" value="1"/>
</dbReference>
<keyword evidence="14" id="KW-1185">Reference proteome</keyword>
<protein>
    <recommendedName>
        <fullName evidence="12">G-protein coupled receptors family 1 profile domain-containing protein</fullName>
    </recommendedName>
</protein>
<name>A0A182VN76_ANOME</name>
<evidence type="ECO:0000259" key="12">
    <source>
        <dbReference type="PROSITE" id="PS50262"/>
    </source>
</evidence>
<feature type="region of interest" description="Disordered" evidence="10">
    <location>
        <begin position="503"/>
        <end position="548"/>
    </location>
</feature>
<dbReference type="RefSeq" id="XP_041767208.1">
    <property type="nucleotide sequence ID" value="XM_041911274.1"/>
</dbReference>
<keyword evidence="7 9" id="KW-0675">Receptor</keyword>
<organism evidence="13 14">
    <name type="scientific">Anopheles merus</name>
    <name type="common">Mosquito</name>
    <dbReference type="NCBI Taxonomy" id="30066"/>
    <lineage>
        <taxon>Eukaryota</taxon>
        <taxon>Metazoa</taxon>
        <taxon>Ecdysozoa</taxon>
        <taxon>Arthropoda</taxon>
        <taxon>Hexapoda</taxon>
        <taxon>Insecta</taxon>
        <taxon>Pterygota</taxon>
        <taxon>Neoptera</taxon>
        <taxon>Endopterygota</taxon>
        <taxon>Diptera</taxon>
        <taxon>Nematocera</taxon>
        <taxon>Culicoidea</taxon>
        <taxon>Culicidae</taxon>
        <taxon>Anophelinae</taxon>
        <taxon>Anopheles</taxon>
    </lineage>
</organism>
<dbReference type="GeneID" id="121591002"/>
<evidence type="ECO:0000256" key="10">
    <source>
        <dbReference type="SAM" id="MobiDB-lite"/>
    </source>
</evidence>
<dbReference type="PANTHER" id="PTHR24243:SF232">
    <property type="entry name" value="PYROKININ 2 RECEPTOR 1-RELATED"/>
    <property type="match status" value="1"/>
</dbReference>
<dbReference type="GO" id="GO:0005886">
    <property type="term" value="C:plasma membrane"/>
    <property type="evidence" value="ECO:0007669"/>
    <property type="project" value="TreeGrafter"/>
</dbReference>
<proteinExistence type="inferred from homology"/>
<dbReference type="InterPro" id="IPR000276">
    <property type="entry name" value="GPCR_Rhodpsn"/>
</dbReference>
<evidence type="ECO:0000256" key="4">
    <source>
        <dbReference type="ARBA" id="ARBA00022989"/>
    </source>
</evidence>
<dbReference type="Proteomes" id="UP000075903">
    <property type="component" value="Unassembled WGS sequence"/>
</dbReference>
<dbReference type="VEuPathDB" id="VectorBase:AMEM017840"/>
<dbReference type="SUPFAM" id="SSF81321">
    <property type="entry name" value="Family A G protein-coupled receptor-like"/>
    <property type="match status" value="1"/>
</dbReference>
<dbReference type="PROSITE" id="PS00237">
    <property type="entry name" value="G_PROTEIN_RECEP_F1_1"/>
    <property type="match status" value="1"/>
</dbReference>
<dbReference type="CDD" id="cd15134">
    <property type="entry name" value="7tmA_capaR"/>
    <property type="match status" value="1"/>
</dbReference>
<feature type="region of interest" description="Disordered" evidence="10">
    <location>
        <begin position="441"/>
        <end position="463"/>
    </location>
</feature>
<keyword evidence="5 9" id="KW-0297">G-protein coupled receptor</keyword>
<dbReference type="InterPro" id="IPR017452">
    <property type="entry name" value="GPCR_Rhodpsn_7TM"/>
</dbReference>
<comment type="subcellular location">
    <subcellularLocation>
        <location evidence="1">Membrane</location>
        <topology evidence="1">Multi-pass membrane protein</topology>
    </subcellularLocation>
</comment>
<evidence type="ECO:0000256" key="8">
    <source>
        <dbReference type="ARBA" id="ARBA00023224"/>
    </source>
</evidence>
<dbReference type="GO" id="GO:0008188">
    <property type="term" value="F:neuropeptide receptor activity"/>
    <property type="evidence" value="ECO:0007669"/>
    <property type="project" value="TreeGrafter"/>
</dbReference>
<keyword evidence="8 9" id="KW-0807">Transducer</keyword>
<feature type="transmembrane region" description="Helical" evidence="11">
    <location>
        <begin position="167"/>
        <end position="189"/>
    </location>
</feature>
<evidence type="ECO:0000256" key="11">
    <source>
        <dbReference type="SAM" id="Phobius"/>
    </source>
</evidence>
<feature type="transmembrane region" description="Helical" evidence="11">
    <location>
        <begin position="347"/>
        <end position="372"/>
    </location>
</feature>
<sequence>MMELSPTVGSSGSLLAALITNGTNGRTGLLHDILDGHRTLLHQPHQPHQPQQQHYNHPHHQQYQPQYLYANESLAGSVPESASYGTDSICIILPITIFYCFIFVAGIVGNLSICVVIAKNKSMHTATNYYLFNLAVSDFLLLLFGMPQELYGTWNPFAYPFNQIACIIMGLLSETAANATVLTITSFTVERYIAICHPFRSHTMSKLSRAIKFVIVIWLVAFGLATPQALQFGVVETNTTRLCTIKNEHFSHAFEVSSFLFFVGPMTLIAVLYVLIGIKLRKSKLLQGVKRASSDYTTPPRGISAQSRVIRMLVAVVATFFICWAPFHAQRLMAVYGVFSKTENVFFYKVYMVLNYTSGILYFLSTCINPLLYNIMSHKFRDASRHTLKMSCCGGKRSKSDGQHHTYSAVSRYGVTGCGSFKVNSNNMACIGAGIGLGTGGGNAASKQQHQQPGNGTAATPNQCQQESNMSLLANESCNRGTMPPIAIRPTFTRADSHCISISSSQSTTGTNVSSNGKLSRSSNGSLRHGGSALEQPTDHTGGGGGRLSTIAEKLRRGTKKVLAFSKSPTGTPNKSIVSGACAEVTNGRRKAYRKRNSCDSVDTNTISNSSLKEFDEEEFSSAELARFMGEVNSEIR</sequence>
<dbReference type="VEuPathDB" id="VectorBase:AMEM21_004641"/>
<feature type="domain" description="G-protein coupled receptors family 1 profile" evidence="12">
    <location>
        <begin position="109"/>
        <end position="373"/>
    </location>
</feature>
<dbReference type="RefSeq" id="XP_041767206.1">
    <property type="nucleotide sequence ID" value="XM_041911272.1"/>
</dbReference>
<feature type="transmembrane region" description="Helical" evidence="11">
    <location>
        <begin position="129"/>
        <end position="147"/>
    </location>
</feature>
<dbReference type="RefSeq" id="XP_041767207.1">
    <property type="nucleotide sequence ID" value="XM_041911273.1"/>
</dbReference>
<dbReference type="EnsemblMetazoa" id="AMEM017840-RA">
    <property type="protein sequence ID" value="AMEM017840-PA"/>
    <property type="gene ID" value="AMEM017840"/>
</dbReference>
<accession>A0A182VN76</accession>
<keyword evidence="3 9" id="KW-0812">Transmembrane</keyword>
<dbReference type="Pfam" id="PF00001">
    <property type="entry name" value="7tm_1"/>
    <property type="match status" value="1"/>
</dbReference>
<feature type="transmembrane region" description="Helical" evidence="11">
    <location>
        <begin position="210"/>
        <end position="230"/>
    </location>
</feature>
<feature type="transmembrane region" description="Helical" evidence="11">
    <location>
        <begin position="309"/>
        <end position="327"/>
    </location>
</feature>
<dbReference type="PROSITE" id="PS50262">
    <property type="entry name" value="G_PROTEIN_RECEP_F1_2"/>
    <property type="match status" value="1"/>
</dbReference>
<dbReference type="Gene3D" id="1.20.1070.10">
    <property type="entry name" value="Rhodopsin 7-helix transmembrane proteins"/>
    <property type="match status" value="1"/>
</dbReference>
<feature type="transmembrane region" description="Helical" evidence="11">
    <location>
        <begin position="91"/>
        <end position="117"/>
    </location>
</feature>
<keyword evidence="6 11" id="KW-0472">Membrane</keyword>
<evidence type="ECO:0000313" key="13">
    <source>
        <dbReference type="EnsemblMetazoa" id="AMEM017840-PA"/>
    </source>
</evidence>
<keyword evidence="4 11" id="KW-1133">Transmembrane helix</keyword>
<dbReference type="PANTHER" id="PTHR24243">
    <property type="entry name" value="G-PROTEIN COUPLED RECEPTOR"/>
    <property type="match status" value="1"/>
</dbReference>
<evidence type="ECO:0000256" key="5">
    <source>
        <dbReference type="ARBA" id="ARBA00023040"/>
    </source>
</evidence>
<comment type="similarity">
    <text evidence="2 9">Belongs to the G-protein coupled receptor 1 family.</text>
</comment>
<evidence type="ECO:0000256" key="9">
    <source>
        <dbReference type="RuleBase" id="RU000688"/>
    </source>
</evidence>
<evidence type="ECO:0000256" key="3">
    <source>
        <dbReference type="ARBA" id="ARBA00022692"/>
    </source>
</evidence>
<feature type="transmembrane region" description="Helical" evidence="11">
    <location>
        <begin position="256"/>
        <end position="276"/>
    </location>
</feature>
<evidence type="ECO:0000256" key="7">
    <source>
        <dbReference type="ARBA" id="ARBA00023170"/>
    </source>
</evidence>
<dbReference type="AlphaFoldDB" id="A0A182VN76"/>
<feature type="compositionally biased region" description="Polar residues" evidence="10">
    <location>
        <begin position="508"/>
        <end position="526"/>
    </location>
</feature>